<dbReference type="AlphaFoldDB" id="A0A1J5Q2M8"/>
<reference evidence="1" key="1">
    <citation type="submission" date="2016-10" db="EMBL/GenBank/DDBJ databases">
        <title>Sequence of Gallionella enrichment culture.</title>
        <authorList>
            <person name="Poehlein A."/>
            <person name="Muehling M."/>
            <person name="Daniel R."/>
        </authorList>
    </citation>
    <scope>NUCLEOTIDE SEQUENCE</scope>
</reference>
<name>A0A1J5Q2M8_9ZZZZ</name>
<dbReference type="EMBL" id="MLJW01001585">
    <property type="protein sequence ID" value="OIQ77560.1"/>
    <property type="molecule type" value="Genomic_DNA"/>
</dbReference>
<sequence>MLGRNVADLAELGAKFEGMQSKGIVAHPLHGDAVIKVHLGHRRGGGHHVTAGQADRDSGGACHCGKLNSERAGVRGQAGHGKPAVQDHDAGVFGAGRGEGHLEHRRGANREVEFGGAGNRGNGCRGGDCGRNGVCGGRCSRGGSGAGGDWRGKGRWIQRRGKGLACRQGRDRHRDCLRNNRGGGHVLQRNFCLGGGFDRCRTNRQTWLWGALHILPCTKSDAYD</sequence>
<protein>
    <submittedName>
        <fullName evidence="1">Uncharacterized protein</fullName>
    </submittedName>
</protein>
<gene>
    <name evidence="1" type="ORF">GALL_407420</name>
</gene>
<comment type="caution">
    <text evidence="1">The sequence shown here is derived from an EMBL/GenBank/DDBJ whole genome shotgun (WGS) entry which is preliminary data.</text>
</comment>
<accession>A0A1J5Q2M8</accession>
<proteinExistence type="predicted"/>
<organism evidence="1">
    <name type="scientific">mine drainage metagenome</name>
    <dbReference type="NCBI Taxonomy" id="410659"/>
    <lineage>
        <taxon>unclassified sequences</taxon>
        <taxon>metagenomes</taxon>
        <taxon>ecological metagenomes</taxon>
    </lineage>
</organism>
<evidence type="ECO:0000313" key="1">
    <source>
        <dbReference type="EMBL" id="OIQ77560.1"/>
    </source>
</evidence>